<evidence type="ECO:0000313" key="1">
    <source>
        <dbReference type="EMBL" id="TGY81023.1"/>
    </source>
</evidence>
<accession>A0AC61RME4</accession>
<reference evidence="1" key="1">
    <citation type="submission" date="2019-04" db="EMBL/GenBank/DDBJ databases">
        <title>Microbes associate with the intestines of laboratory mice.</title>
        <authorList>
            <person name="Navarre W."/>
            <person name="Wong E."/>
            <person name="Huang K."/>
            <person name="Tropini C."/>
            <person name="Ng K."/>
            <person name="Yu B."/>
        </authorList>
    </citation>
    <scope>NUCLEOTIDE SEQUENCE</scope>
    <source>
        <strain evidence="1">NM04_E33</strain>
    </source>
</reference>
<sequence>MNLITTTKKVFRPIAVSAISILSISCNTATSTGKAVFSDFDYHVTAESIQTDTSKLATPLLPGCYPDPSIIRVGNDYYLVNSSFAFFPGVPIWHSNDLKNWERLGYVLNRPSQLSLPDSLNISAGIYAPDISYNPQNETFYMITTHVGNGGNFYVKTKNPKEGIWSDPIWLPQVGGIDPSILFDKDGKAYIVNNDGPEGKELYGGHRTIRIHDFDWENDCVTGESKVIVNGGVNINEKPIWIEGPHLYNINGKYYLMCAEGGTGPDHREVIFVSDNPKGPFIPCNINPILTQRSLSPDRHNAVTCAGHADLVEDVEGNWWALFLGVRPYSADGHDIMGRETFIHPVRWVNGQPVVTEADEAIVWQAQKECENRLWCRDSLVNDVFFIRNPKSTFYTVTDNKLVISPSDVLISDRKSPAAIGRWVTENTFDINVTLESFNPKSPTDFAGLILFQDDDCFIALGKSANCEGSATVKLMAQSKNGYSRNWDKVLSKSDKPLKLKISSDGDGEYSFYYSVGDNSYDEIPLKLPAHILSTKTAGNFTGTMVGVYATSQQ</sequence>
<proteinExistence type="predicted"/>
<dbReference type="EMBL" id="SRYB01000001">
    <property type="protein sequence ID" value="TGY81023.1"/>
    <property type="molecule type" value="Genomic_DNA"/>
</dbReference>
<dbReference type="Proteomes" id="UP000306319">
    <property type="component" value="Unassembled WGS sequence"/>
</dbReference>
<comment type="caution">
    <text evidence="1">The sequence shown here is derived from an EMBL/GenBank/DDBJ whole genome shotgun (WGS) entry which is preliminary data.</text>
</comment>
<keyword evidence="1" id="KW-0378">Hydrolase</keyword>
<keyword evidence="2" id="KW-1185">Reference proteome</keyword>
<evidence type="ECO:0000313" key="2">
    <source>
        <dbReference type="Proteomes" id="UP000306319"/>
    </source>
</evidence>
<name>A0AC61RME4_9BACT</name>
<organism evidence="1 2">
    <name type="scientific">Lepagella muris</name>
    <dbReference type="NCBI Taxonomy" id="3032870"/>
    <lineage>
        <taxon>Bacteria</taxon>
        <taxon>Pseudomonadati</taxon>
        <taxon>Bacteroidota</taxon>
        <taxon>Bacteroidia</taxon>
        <taxon>Bacteroidales</taxon>
        <taxon>Muribaculaceae</taxon>
        <taxon>Lepagella</taxon>
    </lineage>
</organism>
<gene>
    <name evidence="1" type="ORF">E5331_01180</name>
</gene>
<protein>
    <submittedName>
        <fullName evidence="1">Glycoside hydrolase family 43 protein</fullName>
    </submittedName>
</protein>